<dbReference type="InterPro" id="IPR011765">
    <property type="entry name" value="Pept_M16_N"/>
</dbReference>
<dbReference type="PROSITE" id="PS00143">
    <property type="entry name" value="INSULINASE"/>
    <property type="match status" value="1"/>
</dbReference>
<dbReference type="KEGG" id="blr:BRLA_c032470"/>
<protein>
    <submittedName>
        <fullName evidence="5">Protease 3</fullName>
        <ecNumber evidence="5">3.4.24.55</ecNumber>
    </submittedName>
</protein>
<evidence type="ECO:0000256" key="2">
    <source>
        <dbReference type="RuleBase" id="RU004447"/>
    </source>
</evidence>
<dbReference type="RefSeq" id="WP_003336970.1">
    <property type="nucleotide sequence ID" value="NZ_CP007806.1"/>
</dbReference>
<organism evidence="5 6">
    <name type="scientific">Brevibacillus laterosporus LMG 15441</name>
    <dbReference type="NCBI Taxonomy" id="1042163"/>
    <lineage>
        <taxon>Bacteria</taxon>
        <taxon>Bacillati</taxon>
        <taxon>Bacillota</taxon>
        <taxon>Bacilli</taxon>
        <taxon>Bacillales</taxon>
        <taxon>Paenibacillaceae</taxon>
        <taxon>Brevibacillus</taxon>
    </lineage>
</organism>
<dbReference type="InterPro" id="IPR011249">
    <property type="entry name" value="Metalloenz_LuxS/M16"/>
</dbReference>
<dbReference type="PANTHER" id="PTHR11851">
    <property type="entry name" value="METALLOPROTEASE"/>
    <property type="match status" value="1"/>
</dbReference>
<name>A0A075R6T9_BRELA</name>
<reference evidence="5 6" key="1">
    <citation type="journal article" date="2011" name="J. Bacteriol.">
        <title>Genome sequence of Brevibacillus laterosporus LMG 15441, a pathogen of invertebrates.</title>
        <authorList>
            <person name="Djukic M."/>
            <person name="Poehlein A."/>
            <person name="Thurmer A."/>
            <person name="Daniel R."/>
        </authorList>
    </citation>
    <scope>NUCLEOTIDE SEQUENCE [LARGE SCALE GENOMIC DNA]</scope>
    <source>
        <strain evidence="5 6">LMG 15441</strain>
    </source>
</reference>
<dbReference type="GO" id="GO:0004222">
    <property type="term" value="F:metalloendopeptidase activity"/>
    <property type="evidence" value="ECO:0007669"/>
    <property type="project" value="UniProtKB-EC"/>
</dbReference>
<dbReference type="Pfam" id="PF00675">
    <property type="entry name" value="Peptidase_M16"/>
    <property type="match status" value="1"/>
</dbReference>
<dbReference type="STRING" id="1042163.BRLA_c032470"/>
<evidence type="ECO:0000256" key="1">
    <source>
        <dbReference type="ARBA" id="ARBA00007261"/>
    </source>
</evidence>
<evidence type="ECO:0000259" key="3">
    <source>
        <dbReference type="Pfam" id="PF00675"/>
    </source>
</evidence>
<evidence type="ECO:0000313" key="6">
    <source>
        <dbReference type="Proteomes" id="UP000005850"/>
    </source>
</evidence>
<dbReference type="InterPro" id="IPR007863">
    <property type="entry name" value="Peptidase_M16_C"/>
</dbReference>
<proteinExistence type="inferred from homology"/>
<evidence type="ECO:0000313" key="5">
    <source>
        <dbReference type="EMBL" id="AIG27559.1"/>
    </source>
</evidence>
<keyword evidence="6" id="KW-1185">Reference proteome</keyword>
<dbReference type="SUPFAM" id="SSF63411">
    <property type="entry name" value="LuxS/MPP-like metallohydrolase"/>
    <property type="match status" value="2"/>
</dbReference>
<dbReference type="GO" id="GO:0046872">
    <property type="term" value="F:metal ion binding"/>
    <property type="evidence" value="ECO:0007669"/>
    <property type="project" value="InterPro"/>
</dbReference>
<keyword evidence="5" id="KW-0645">Protease</keyword>
<feature type="domain" description="Peptidase M16 N-terminal" evidence="3">
    <location>
        <begin position="12"/>
        <end position="158"/>
    </location>
</feature>
<dbReference type="Proteomes" id="UP000005850">
    <property type="component" value="Chromosome"/>
</dbReference>
<dbReference type="FunFam" id="3.30.830.10:FF:000008">
    <property type="entry name" value="Mitochondrial-processing peptidase subunit beta"/>
    <property type="match status" value="1"/>
</dbReference>
<dbReference type="Pfam" id="PF05193">
    <property type="entry name" value="Peptidase_M16_C"/>
    <property type="match status" value="1"/>
</dbReference>
<gene>
    <name evidence="5" type="ORF">BRLA_c032470</name>
</gene>
<dbReference type="AlphaFoldDB" id="A0A075R6T9"/>
<dbReference type="InterPro" id="IPR001431">
    <property type="entry name" value="Pept_M16_Zn_BS"/>
</dbReference>
<keyword evidence="5" id="KW-0378">Hydrolase</keyword>
<dbReference type="EC" id="3.4.24.55" evidence="5"/>
<dbReference type="HOGENOM" id="CLU_009902_3_0_9"/>
<feature type="domain" description="Peptidase M16 C-terminal" evidence="4">
    <location>
        <begin position="167"/>
        <end position="338"/>
    </location>
</feature>
<evidence type="ECO:0000259" key="4">
    <source>
        <dbReference type="Pfam" id="PF05193"/>
    </source>
</evidence>
<dbReference type="InterPro" id="IPR050361">
    <property type="entry name" value="MPP/UQCRC_Complex"/>
</dbReference>
<dbReference type="Gene3D" id="3.30.830.10">
    <property type="entry name" value="Metalloenzyme, LuxS/M16 peptidase-like"/>
    <property type="match status" value="2"/>
</dbReference>
<dbReference type="eggNOG" id="COG0612">
    <property type="taxonomic scope" value="Bacteria"/>
</dbReference>
<accession>A0A075R6T9</accession>
<dbReference type="GO" id="GO:0006508">
    <property type="term" value="P:proteolysis"/>
    <property type="evidence" value="ECO:0007669"/>
    <property type="project" value="UniProtKB-KW"/>
</dbReference>
<sequence length="418" mass="46779">MIQTYTCANGVRIVTEKIASVRSVALGIWVGTGSKYENEQNNGISHFLEHMFFKGTTTRSAKEIAEAFDEIGGNVNAFTSKEYTCYYARVLDRHAPLALNILSDMYFNSVFDAEELEKEKNVVLEEISMYEDTPDDLVHDLIARASYADHSLGYTILGKEDVLKGMKREDLLTYIEQRYLPENTVITVAGNFDDELITLVQSLFSTYQRAGKTMDIATPTFTGQSIVHQKQTEQAHLCLSMPGYAVGHDNVYSLIILNNILGGSMSSRLFQEIREERGLAYSVYSYHSSYKESGTFNIYTGTAPEHVGKVFDIVSNVLHDVRANGITEKELNKGKEQLKGSLMLSLESTSSRMNRLGKNELLHGRHLTLDEIIAKVDRVSQESVLAVAKELFHSKMAMAMVSPLEAFPENVDANVFLT</sequence>
<comment type="similarity">
    <text evidence="1 2">Belongs to the peptidase M16 family.</text>
</comment>
<dbReference type="PANTHER" id="PTHR11851:SF49">
    <property type="entry name" value="MITOCHONDRIAL-PROCESSING PEPTIDASE SUBUNIT ALPHA"/>
    <property type="match status" value="1"/>
</dbReference>
<dbReference type="MEROPS" id="M16.A15"/>
<dbReference type="EMBL" id="CP007806">
    <property type="protein sequence ID" value="AIG27559.1"/>
    <property type="molecule type" value="Genomic_DNA"/>
</dbReference>